<dbReference type="RefSeq" id="XP_020428195.1">
    <property type="nucleotide sequence ID" value="XM_020581408.1"/>
</dbReference>
<name>D3BRM9_HETP5</name>
<dbReference type="OMA" id="SRAYLMM"/>
<dbReference type="GeneID" id="31366109"/>
<feature type="compositionally biased region" description="Basic and acidic residues" evidence="1">
    <location>
        <begin position="162"/>
        <end position="177"/>
    </location>
</feature>
<keyword evidence="2" id="KW-0472">Membrane</keyword>
<comment type="caution">
    <text evidence="3">The sequence shown here is derived from an EMBL/GenBank/DDBJ whole genome shotgun (WGS) entry which is preliminary data.</text>
</comment>
<dbReference type="InParanoid" id="D3BRM9"/>
<dbReference type="Proteomes" id="UP000001396">
    <property type="component" value="Unassembled WGS sequence"/>
</dbReference>
<protein>
    <recommendedName>
        <fullName evidence="5">Transmembrane protein</fullName>
    </recommendedName>
</protein>
<evidence type="ECO:0008006" key="5">
    <source>
        <dbReference type="Google" id="ProtNLM"/>
    </source>
</evidence>
<sequence length="215" mass="23486">MGYVGKLRVTLWTVSIILMLAGSLGVIIYNKSEGMVVTKKPILGQVWWNAIIGLHAIYLIGTGFEILSRAYLMMVGSTCSEQRRVFLCCFLYSMMSWWKLMIVIGVISFIILAGVTGIIIAFDTSIKMTVLIRLAASTGVSAIQILFTTLSFVSSRKLQRRQDEEEEALHGPKKEETSSQSKDAPPAIIKSNKEEDKSSQASGTTAGGDSNVVPA</sequence>
<proteinExistence type="predicted"/>
<feature type="region of interest" description="Disordered" evidence="1">
    <location>
        <begin position="162"/>
        <end position="215"/>
    </location>
</feature>
<dbReference type="EMBL" id="ADBJ01000050">
    <property type="protein sequence ID" value="EFA76061.1"/>
    <property type="molecule type" value="Genomic_DNA"/>
</dbReference>
<evidence type="ECO:0000256" key="2">
    <source>
        <dbReference type="SAM" id="Phobius"/>
    </source>
</evidence>
<feature type="transmembrane region" description="Helical" evidence="2">
    <location>
        <begin position="46"/>
        <end position="67"/>
    </location>
</feature>
<accession>D3BRM9</accession>
<evidence type="ECO:0000256" key="1">
    <source>
        <dbReference type="SAM" id="MobiDB-lite"/>
    </source>
</evidence>
<dbReference type="AlphaFoldDB" id="D3BRM9"/>
<evidence type="ECO:0000313" key="4">
    <source>
        <dbReference type="Proteomes" id="UP000001396"/>
    </source>
</evidence>
<keyword evidence="4" id="KW-1185">Reference proteome</keyword>
<keyword evidence="2" id="KW-1133">Transmembrane helix</keyword>
<feature type="compositionally biased region" description="Polar residues" evidence="1">
    <location>
        <begin position="199"/>
        <end position="208"/>
    </location>
</feature>
<organism evidence="3 4">
    <name type="scientific">Heterostelium pallidum (strain ATCC 26659 / Pp 5 / PN500)</name>
    <name type="common">Cellular slime mold</name>
    <name type="synonym">Polysphondylium pallidum</name>
    <dbReference type="NCBI Taxonomy" id="670386"/>
    <lineage>
        <taxon>Eukaryota</taxon>
        <taxon>Amoebozoa</taxon>
        <taxon>Evosea</taxon>
        <taxon>Eumycetozoa</taxon>
        <taxon>Dictyostelia</taxon>
        <taxon>Acytosteliales</taxon>
        <taxon>Acytosteliaceae</taxon>
        <taxon>Heterostelium</taxon>
    </lineage>
</organism>
<reference evidence="3 4" key="1">
    <citation type="journal article" date="2011" name="Genome Res.">
        <title>Phylogeny-wide analysis of social amoeba genomes highlights ancient origins for complex intercellular communication.</title>
        <authorList>
            <person name="Heidel A.J."/>
            <person name="Lawal H.M."/>
            <person name="Felder M."/>
            <person name="Schilde C."/>
            <person name="Helps N.R."/>
            <person name="Tunggal B."/>
            <person name="Rivero F."/>
            <person name="John U."/>
            <person name="Schleicher M."/>
            <person name="Eichinger L."/>
            <person name="Platzer M."/>
            <person name="Noegel A.A."/>
            <person name="Schaap P."/>
            <person name="Gloeckner G."/>
        </authorList>
    </citation>
    <scope>NUCLEOTIDE SEQUENCE [LARGE SCALE GENOMIC DNA]</scope>
    <source>
        <strain evidence="4">ATCC 26659 / Pp 5 / PN500</strain>
    </source>
</reference>
<feature type="transmembrane region" description="Helical" evidence="2">
    <location>
        <begin position="100"/>
        <end position="122"/>
    </location>
</feature>
<keyword evidence="2" id="KW-0812">Transmembrane</keyword>
<feature type="transmembrane region" description="Helical" evidence="2">
    <location>
        <begin position="134"/>
        <end position="153"/>
    </location>
</feature>
<evidence type="ECO:0000313" key="3">
    <source>
        <dbReference type="EMBL" id="EFA76061.1"/>
    </source>
</evidence>
<feature type="transmembrane region" description="Helical" evidence="2">
    <location>
        <begin position="9"/>
        <end position="30"/>
    </location>
</feature>
<dbReference type="FunCoup" id="D3BRM9">
    <property type="interactions" value="805"/>
</dbReference>
<gene>
    <name evidence="3" type="ORF">PPL_10640</name>
</gene>